<dbReference type="GO" id="GO:0009279">
    <property type="term" value="C:cell outer membrane"/>
    <property type="evidence" value="ECO:0007669"/>
    <property type="project" value="UniProtKB-SubCell"/>
</dbReference>
<sequence length="237" mass="23846">MKRLSLVSASAIAACLFAASPPACAQETRAFNIPAGSLRDALNLFAAQSDQQILFSGDLVAGRRTAGLSGAYAPSVALDRLLAGTDLVWKETRPGVIFLGAADAATDEVTRLEEVIVTGSLLRGSGPLSSPVVVLDRDALDRRGRATVADVLADLPQNYAGSGTPAAALGFVDSSGGNSALATGINLRGLGVGSTLTLVNGRRLAGTGSRGAFADASALPSAAVTRVDVLLDGASAL</sequence>
<dbReference type="RefSeq" id="WP_184270666.1">
    <property type="nucleotide sequence ID" value="NZ_JACHKY010000004.1"/>
</dbReference>
<evidence type="ECO:0000259" key="6">
    <source>
        <dbReference type="SMART" id="SM00965"/>
    </source>
</evidence>
<feature type="domain" description="Secretin/TonB short N-terminal" evidence="6">
    <location>
        <begin position="51"/>
        <end position="102"/>
    </location>
</feature>
<keyword evidence="2 4" id="KW-0472">Membrane</keyword>
<feature type="signal peptide" evidence="5">
    <location>
        <begin position="1"/>
        <end position="25"/>
    </location>
</feature>
<dbReference type="EMBL" id="JACHKY010000004">
    <property type="protein sequence ID" value="MBB4798704.1"/>
    <property type="molecule type" value="Genomic_DNA"/>
</dbReference>
<dbReference type="SUPFAM" id="SSF56935">
    <property type="entry name" value="Porins"/>
    <property type="match status" value="1"/>
</dbReference>
<evidence type="ECO:0000256" key="4">
    <source>
        <dbReference type="PROSITE-ProRule" id="PRU01360"/>
    </source>
</evidence>
<dbReference type="PANTHER" id="PTHR47234">
    <property type="match status" value="1"/>
</dbReference>
<dbReference type="PANTHER" id="PTHR47234:SF3">
    <property type="entry name" value="SECRETIN_TONB SHORT N-TERMINAL DOMAIN-CONTAINING PROTEIN"/>
    <property type="match status" value="1"/>
</dbReference>
<evidence type="ECO:0000256" key="1">
    <source>
        <dbReference type="ARBA" id="ARBA00022448"/>
    </source>
</evidence>
<dbReference type="InterPro" id="IPR037066">
    <property type="entry name" value="Plug_dom_sf"/>
</dbReference>
<keyword evidence="1 4" id="KW-0813">Transport</keyword>
<dbReference type="Pfam" id="PF07660">
    <property type="entry name" value="STN"/>
    <property type="match status" value="1"/>
</dbReference>
<dbReference type="PROSITE" id="PS52016">
    <property type="entry name" value="TONB_DEPENDENT_REC_3"/>
    <property type="match status" value="1"/>
</dbReference>
<comment type="caution">
    <text evidence="7">The sequence shown here is derived from an EMBL/GenBank/DDBJ whole genome shotgun (WGS) entry which is preliminary data.</text>
</comment>
<dbReference type="AlphaFoldDB" id="A0A7W7IQM1"/>
<evidence type="ECO:0000313" key="8">
    <source>
        <dbReference type="Proteomes" id="UP000539957"/>
    </source>
</evidence>
<gene>
    <name evidence="7" type="ORF">HNP32_002458</name>
</gene>
<dbReference type="Gene3D" id="2.170.130.10">
    <property type="entry name" value="TonB-dependent receptor, plug domain"/>
    <property type="match status" value="1"/>
</dbReference>
<dbReference type="InterPro" id="IPR012910">
    <property type="entry name" value="Plug_dom"/>
</dbReference>
<dbReference type="InterPro" id="IPR039426">
    <property type="entry name" value="TonB-dep_rcpt-like"/>
</dbReference>
<keyword evidence="3 4" id="KW-0998">Cell outer membrane</keyword>
<proteinExistence type="inferred from homology"/>
<evidence type="ECO:0000313" key="7">
    <source>
        <dbReference type="EMBL" id="MBB4798704.1"/>
    </source>
</evidence>
<keyword evidence="5" id="KW-0732">Signal</keyword>
<keyword evidence="4" id="KW-1134">Transmembrane beta strand</keyword>
<organism evidence="7 8">
    <name type="scientific">Brevundimonas bullata</name>
    <dbReference type="NCBI Taxonomy" id="13160"/>
    <lineage>
        <taxon>Bacteria</taxon>
        <taxon>Pseudomonadati</taxon>
        <taxon>Pseudomonadota</taxon>
        <taxon>Alphaproteobacteria</taxon>
        <taxon>Caulobacterales</taxon>
        <taxon>Caulobacteraceae</taxon>
        <taxon>Brevundimonas</taxon>
    </lineage>
</organism>
<reference evidence="7 8" key="1">
    <citation type="submission" date="2020-08" db="EMBL/GenBank/DDBJ databases">
        <title>Functional genomics of gut bacteria from endangered species of beetles.</title>
        <authorList>
            <person name="Carlos-Shanley C."/>
        </authorList>
    </citation>
    <scope>NUCLEOTIDE SEQUENCE [LARGE SCALE GENOMIC DNA]</scope>
    <source>
        <strain evidence="7 8">S00123</strain>
    </source>
</reference>
<protein>
    <recommendedName>
        <fullName evidence="6">Secretin/TonB short N-terminal domain-containing protein</fullName>
    </recommendedName>
</protein>
<dbReference type="PROSITE" id="PS51257">
    <property type="entry name" value="PROKAR_LIPOPROTEIN"/>
    <property type="match status" value="1"/>
</dbReference>
<feature type="chain" id="PRO_5030697855" description="Secretin/TonB short N-terminal domain-containing protein" evidence="5">
    <location>
        <begin position="26"/>
        <end position="237"/>
    </location>
</feature>
<evidence type="ECO:0000256" key="3">
    <source>
        <dbReference type="ARBA" id="ARBA00023237"/>
    </source>
</evidence>
<accession>A0A7W7IQM1</accession>
<evidence type="ECO:0000256" key="2">
    <source>
        <dbReference type="ARBA" id="ARBA00023136"/>
    </source>
</evidence>
<dbReference type="Proteomes" id="UP000539957">
    <property type="component" value="Unassembled WGS sequence"/>
</dbReference>
<dbReference type="InterPro" id="IPR011662">
    <property type="entry name" value="Secretin/TonB_short_N"/>
</dbReference>
<dbReference type="Gene3D" id="3.55.50.30">
    <property type="match status" value="1"/>
</dbReference>
<comment type="similarity">
    <text evidence="4">Belongs to the TonB-dependent receptor family.</text>
</comment>
<evidence type="ECO:0000256" key="5">
    <source>
        <dbReference type="SAM" id="SignalP"/>
    </source>
</evidence>
<dbReference type="Pfam" id="PF07715">
    <property type="entry name" value="Plug"/>
    <property type="match status" value="1"/>
</dbReference>
<comment type="subcellular location">
    <subcellularLocation>
        <location evidence="4">Cell outer membrane</location>
        <topology evidence="4">Multi-pass membrane protein</topology>
    </subcellularLocation>
</comment>
<keyword evidence="4" id="KW-0812">Transmembrane</keyword>
<keyword evidence="8" id="KW-1185">Reference proteome</keyword>
<dbReference type="SMART" id="SM00965">
    <property type="entry name" value="STN"/>
    <property type="match status" value="1"/>
</dbReference>
<name>A0A7W7IQM1_9CAUL</name>